<organism evidence="14 15">
    <name type="scientific">Dermacoccus nishinomiyaensis</name>
    <dbReference type="NCBI Taxonomy" id="1274"/>
    <lineage>
        <taxon>Bacteria</taxon>
        <taxon>Bacillati</taxon>
        <taxon>Actinomycetota</taxon>
        <taxon>Actinomycetes</taxon>
        <taxon>Micrococcales</taxon>
        <taxon>Dermacoccaceae</taxon>
        <taxon>Dermacoccus</taxon>
    </lineage>
</organism>
<keyword evidence="5 12" id="KW-0349">Heme</keyword>
<evidence type="ECO:0000256" key="10">
    <source>
        <dbReference type="ARBA" id="ARBA00023004"/>
    </source>
</evidence>
<keyword evidence="15" id="KW-1185">Reference proteome</keyword>
<gene>
    <name evidence="14" type="ORF">HX89_02020</name>
</gene>
<evidence type="ECO:0000256" key="9">
    <source>
        <dbReference type="ARBA" id="ARBA00022989"/>
    </source>
</evidence>
<evidence type="ECO:0000256" key="8">
    <source>
        <dbReference type="ARBA" id="ARBA00022982"/>
    </source>
</evidence>
<keyword evidence="4 12" id="KW-1003">Cell membrane</keyword>
<dbReference type="PANTHER" id="PTHR30365">
    <property type="entry name" value="CYTOCHROME D UBIQUINOL OXIDASE"/>
    <property type="match status" value="1"/>
</dbReference>
<dbReference type="GO" id="GO:0016682">
    <property type="term" value="F:oxidoreductase activity, acting on diphenols and related substances as donors, oxygen as acceptor"/>
    <property type="evidence" value="ECO:0007669"/>
    <property type="project" value="TreeGrafter"/>
</dbReference>
<comment type="similarity">
    <text evidence="2 12">Belongs to the cytochrome ubiquinol oxidase subunit 1 family.</text>
</comment>
<evidence type="ECO:0000256" key="13">
    <source>
        <dbReference type="SAM" id="MobiDB-lite"/>
    </source>
</evidence>
<protein>
    <submittedName>
        <fullName evidence="14">Cytochrome BD ubiquinol oxidase subunit I</fullName>
    </submittedName>
</protein>
<feature type="transmembrane region" description="Helical" evidence="12">
    <location>
        <begin position="368"/>
        <end position="387"/>
    </location>
</feature>
<dbReference type="GO" id="GO:0020037">
    <property type="term" value="F:heme binding"/>
    <property type="evidence" value="ECO:0007669"/>
    <property type="project" value="TreeGrafter"/>
</dbReference>
<name>A0A075JCF5_9MICO</name>
<dbReference type="PIRSF" id="PIRSF006446">
    <property type="entry name" value="Cyt_quinol_oxidase_1"/>
    <property type="match status" value="1"/>
</dbReference>
<comment type="subcellular location">
    <subcellularLocation>
        <location evidence="1">Cell membrane</location>
        <topology evidence="1">Multi-pass membrane protein</topology>
    </subcellularLocation>
</comment>
<keyword evidence="10 12" id="KW-0408">Iron</keyword>
<keyword evidence="6 12" id="KW-0812">Transmembrane</keyword>
<evidence type="ECO:0000256" key="2">
    <source>
        <dbReference type="ARBA" id="ARBA00009819"/>
    </source>
</evidence>
<dbReference type="HOGENOM" id="CLU_030555_3_3_11"/>
<evidence type="ECO:0000256" key="7">
    <source>
        <dbReference type="ARBA" id="ARBA00022723"/>
    </source>
</evidence>
<feature type="transmembrane region" description="Helical" evidence="12">
    <location>
        <begin position="399"/>
        <end position="421"/>
    </location>
</feature>
<dbReference type="Pfam" id="PF01654">
    <property type="entry name" value="Cyt_bd_oxida_I"/>
    <property type="match status" value="1"/>
</dbReference>
<sequence length="512" mass="56026">MDALELARWQFAITTVYHFLFVPITIGLSAVVAGYHTAWLRTGNTQHLRVAKFLGKLFTINFALGLVTGIVQEFQFGMNWSDYSRFVGDIFGAPLAIEALLAFFLESTFLGLWIFGWGRLPKKLHAATIWIVHIGTVLSAYFILAANSFMQNPVGYKYNPTTHRAELTDFVAVLTNKVQLVTFPHVIASSYMVGGAVVMGVMLWNLRKRTLAAEAIKGETLEGRSDGSTGATKLASTSDDLTMYRKGSRVGAIVLLVSSLFVVITGDLQGKVMTEVQPMKMAAAEALYETQEKDAPFSIFTVGTRDGKQEKFAVTVPNLLSFLATGDFHGKVEGINNLEESQKAKYSGNELTAADTYAPNIMWSYWSFRWMMGWGAISMLIACWVLWLTRKGRNATNRWMGPAALVGALSPVAAMSIGWIFTEIGRQPWIVNGLMTTKQGVSPSVTSGEVLTSMIVFTLLYGALAVVEVKLFMDYMKKGAEPVASDGEDLPGGHDDGHGSAGSDDDELAFAY</sequence>
<keyword evidence="7 12" id="KW-0479">Metal-binding</keyword>
<feature type="transmembrane region" description="Helical" evidence="12">
    <location>
        <begin position="127"/>
        <end position="150"/>
    </location>
</feature>
<feature type="region of interest" description="Disordered" evidence="13">
    <location>
        <begin position="484"/>
        <end position="505"/>
    </location>
</feature>
<evidence type="ECO:0000256" key="12">
    <source>
        <dbReference type="PIRNR" id="PIRNR006446"/>
    </source>
</evidence>
<dbReference type="EMBL" id="CP008889">
    <property type="protein sequence ID" value="AIF39956.1"/>
    <property type="molecule type" value="Genomic_DNA"/>
</dbReference>
<dbReference type="GO" id="GO:0005886">
    <property type="term" value="C:plasma membrane"/>
    <property type="evidence" value="ECO:0007669"/>
    <property type="project" value="UniProtKB-SubCell"/>
</dbReference>
<keyword evidence="8 12" id="KW-0249">Electron transport</keyword>
<evidence type="ECO:0000256" key="4">
    <source>
        <dbReference type="ARBA" id="ARBA00022475"/>
    </source>
</evidence>
<keyword evidence="3 12" id="KW-0813">Transport</keyword>
<proteinExistence type="inferred from homology"/>
<reference evidence="14 15" key="1">
    <citation type="submission" date="2014-07" db="EMBL/GenBank/DDBJ databases">
        <title>Genome Sequencing of Dermacoccus nishinomiyaensis.</title>
        <authorList>
            <person name="Hong K.W."/>
            <person name="Chan K.G."/>
        </authorList>
    </citation>
    <scope>NUCLEOTIDE SEQUENCE [LARGE SCALE GENOMIC DNA]</scope>
    <source>
        <strain evidence="14 15">M25</strain>
    </source>
</reference>
<evidence type="ECO:0000256" key="1">
    <source>
        <dbReference type="ARBA" id="ARBA00004651"/>
    </source>
</evidence>
<evidence type="ECO:0000256" key="6">
    <source>
        <dbReference type="ARBA" id="ARBA00022692"/>
    </source>
</evidence>
<dbReference type="AlphaFoldDB" id="A0A075JCF5"/>
<feature type="transmembrane region" description="Helical" evidence="12">
    <location>
        <begin position="186"/>
        <end position="206"/>
    </location>
</feature>
<feature type="transmembrane region" description="Helical" evidence="12">
    <location>
        <begin position="250"/>
        <end position="269"/>
    </location>
</feature>
<dbReference type="STRING" id="1274.HX89_02020"/>
<feature type="transmembrane region" description="Helical" evidence="12">
    <location>
        <begin position="20"/>
        <end position="41"/>
    </location>
</feature>
<dbReference type="OrthoDB" id="9807042at2"/>
<keyword evidence="9 12" id="KW-1133">Transmembrane helix</keyword>
<dbReference type="GeneID" id="41840016"/>
<dbReference type="GO" id="GO:0070069">
    <property type="term" value="C:cytochrome complex"/>
    <property type="evidence" value="ECO:0007669"/>
    <property type="project" value="UniProtKB-UniRule"/>
</dbReference>
<feature type="transmembrane region" description="Helical" evidence="12">
    <location>
        <begin position="450"/>
        <end position="469"/>
    </location>
</feature>
<dbReference type="InterPro" id="IPR002585">
    <property type="entry name" value="Cyt-d_ubiquinol_oxidase_su_1"/>
</dbReference>
<keyword evidence="11 12" id="KW-0472">Membrane</keyword>
<feature type="transmembrane region" description="Helical" evidence="12">
    <location>
        <begin position="53"/>
        <end position="71"/>
    </location>
</feature>
<evidence type="ECO:0000256" key="3">
    <source>
        <dbReference type="ARBA" id="ARBA00022448"/>
    </source>
</evidence>
<dbReference type="GO" id="GO:0019646">
    <property type="term" value="P:aerobic electron transport chain"/>
    <property type="evidence" value="ECO:0007669"/>
    <property type="project" value="InterPro"/>
</dbReference>
<dbReference type="KEGG" id="dni:HX89_02020"/>
<evidence type="ECO:0000256" key="5">
    <source>
        <dbReference type="ARBA" id="ARBA00022617"/>
    </source>
</evidence>
<dbReference type="Proteomes" id="UP000027986">
    <property type="component" value="Chromosome"/>
</dbReference>
<evidence type="ECO:0000313" key="15">
    <source>
        <dbReference type="Proteomes" id="UP000027986"/>
    </source>
</evidence>
<evidence type="ECO:0000256" key="11">
    <source>
        <dbReference type="ARBA" id="ARBA00023136"/>
    </source>
</evidence>
<feature type="transmembrane region" description="Helical" evidence="12">
    <location>
        <begin position="91"/>
        <end position="115"/>
    </location>
</feature>
<dbReference type="eggNOG" id="COG1271">
    <property type="taxonomic scope" value="Bacteria"/>
</dbReference>
<evidence type="ECO:0000313" key="14">
    <source>
        <dbReference type="EMBL" id="AIF39956.1"/>
    </source>
</evidence>
<dbReference type="PANTHER" id="PTHR30365:SF15">
    <property type="entry name" value="CYTOCHROME BD UBIQUINOL OXIDASE SUBUNIT 1"/>
    <property type="match status" value="1"/>
</dbReference>
<accession>A0A075JCF5</accession>
<dbReference type="GO" id="GO:0009055">
    <property type="term" value="F:electron transfer activity"/>
    <property type="evidence" value="ECO:0007669"/>
    <property type="project" value="UniProtKB-UniRule"/>
</dbReference>
<dbReference type="GO" id="GO:0046872">
    <property type="term" value="F:metal ion binding"/>
    <property type="evidence" value="ECO:0007669"/>
    <property type="project" value="UniProtKB-UniRule"/>
</dbReference>
<dbReference type="RefSeq" id="WP_038566639.1">
    <property type="nucleotide sequence ID" value="NZ_CP008889.1"/>
</dbReference>